<name>Q1IPM3_KORVE</name>
<dbReference type="AlphaFoldDB" id="Q1IPM3"/>
<dbReference type="eggNOG" id="COG4274">
    <property type="taxonomic scope" value="Bacteria"/>
</dbReference>
<reference evidence="1 2" key="1">
    <citation type="journal article" date="2009" name="Appl. Environ. Microbiol.">
        <title>Three genomes from the phylum Acidobacteria provide insight into the lifestyles of these microorganisms in soils.</title>
        <authorList>
            <person name="Ward N.L."/>
            <person name="Challacombe J.F."/>
            <person name="Janssen P.H."/>
            <person name="Henrissat B."/>
            <person name="Coutinho P.M."/>
            <person name="Wu M."/>
            <person name="Xie G."/>
            <person name="Haft D.H."/>
            <person name="Sait M."/>
            <person name="Badger J."/>
            <person name="Barabote R.D."/>
            <person name="Bradley B."/>
            <person name="Brettin T.S."/>
            <person name="Brinkac L.M."/>
            <person name="Bruce D."/>
            <person name="Creasy T."/>
            <person name="Daugherty S.C."/>
            <person name="Davidsen T.M."/>
            <person name="DeBoy R.T."/>
            <person name="Detter J.C."/>
            <person name="Dodson R.J."/>
            <person name="Durkin A.S."/>
            <person name="Ganapathy A."/>
            <person name="Gwinn-Giglio M."/>
            <person name="Han C.S."/>
            <person name="Khouri H."/>
            <person name="Kiss H."/>
            <person name="Kothari S.P."/>
            <person name="Madupu R."/>
            <person name="Nelson K.E."/>
            <person name="Nelson W.C."/>
            <person name="Paulsen I."/>
            <person name="Penn K."/>
            <person name="Ren Q."/>
            <person name="Rosovitz M.J."/>
            <person name="Selengut J.D."/>
            <person name="Shrivastava S."/>
            <person name="Sullivan S.A."/>
            <person name="Tapia R."/>
            <person name="Thompson L.S."/>
            <person name="Watkins K.L."/>
            <person name="Yang Q."/>
            <person name="Yu C."/>
            <person name="Zafar N."/>
            <person name="Zhou L."/>
            <person name="Kuske C.R."/>
        </authorList>
    </citation>
    <scope>NUCLEOTIDE SEQUENCE [LARGE SCALE GENOMIC DNA]</scope>
    <source>
        <strain evidence="1 2">Ellin345</strain>
    </source>
</reference>
<keyword evidence="2" id="KW-1185">Reference proteome</keyword>
<evidence type="ECO:0000313" key="1">
    <source>
        <dbReference type="EMBL" id="ABF41177.1"/>
    </source>
</evidence>
<sequence length="96" mass="10492">MPHYISLIRYTQQGAANIKESPKRLDAAKKAAKAAKGKVHSWFLTMGKYDAVIISEFPDDETAARFLLSTGAAGNVSTQTLKAFTEDEFRKIAGSL</sequence>
<organism evidence="1 2">
    <name type="scientific">Koribacter versatilis (strain Ellin345)</name>
    <dbReference type="NCBI Taxonomy" id="204669"/>
    <lineage>
        <taxon>Bacteria</taxon>
        <taxon>Pseudomonadati</taxon>
        <taxon>Acidobacteriota</taxon>
        <taxon>Terriglobia</taxon>
        <taxon>Terriglobales</taxon>
        <taxon>Candidatus Korobacteraceae</taxon>
        <taxon>Candidatus Korobacter</taxon>
    </lineage>
</organism>
<dbReference type="RefSeq" id="WP_011522978.1">
    <property type="nucleotide sequence ID" value="NC_008009.1"/>
</dbReference>
<dbReference type="Proteomes" id="UP000002432">
    <property type="component" value="Chromosome"/>
</dbReference>
<accession>Q1IPM3</accession>
<dbReference type="EMBL" id="CP000360">
    <property type="protein sequence ID" value="ABF41177.1"/>
    <property type="molecule type" value="Genomic_DNA"/>
</dbReference>
<proteinExistence type="predicted"/>
<dbReference type="KEGG" id="aba:Acid345_2176"/>
<protein>
    <recommendedName>
        <fullName evidence="3">GYD family protein</fullName>
    </recommendedName>
</protein>
<evidence type="ECO:0008006" key="3">
    <source>
        <dbReference type="Google" id="ProtNLM"/>
    </source>
</evidence>
<dbReference type="STRING" id="204669.Acid345_2176"/>
<dbReference type="InterPro" id="IPR014845">
    <property type="entry name" value="GYD/TTHA1554"/>
</dbReference>
<evidence type="ECO:0000313" key="2">
    <source>
        <dbReference type="Proteomes" id="UP000002432"/>
    </source>
</evidence>
<dbReference type="EnsemblBacteria" id="ABF41177">
    <property type="protein sequence ID" value="ABF41177"/>
    <property type="gene ID" value="Acid345_2176"/>
</dbReference>
<dbReference type="OrthoDB" id="9795737at2"/>
<dbReference type="Pfam" id="PF08734">
    <property type="entry name" value="GYD"/>
    <property type="match status" value="1"/>
</dbReference>
<gene>
    <name evidence="1" type="ordered locus">Acid345_2176</name>
</gene>
<dbReference type="HOGENOM" id="CLU_155227_2_0_0"/>